<name>A0A644T4J5_9ZZZZ</name>
<sequence>MITLATKNTKGGVNIEKKGRIIIKNKAFRADINHTEISFSSNNNLNLRLRDTITVTIPHIPNSNFNMEIISTEYKQEMFREKSYDEYYYIAKLKKEDD</sequence>
<gene>
    <name evidence="1" type="ORF">SDC9_07435</name>
</gene>
<organism evidence="1">
    <name type="scientific">bioreactor metagenome</name>
    <dbReference type="NCBI Taxonomy" id="1076179"/>
    <lineage>
        <taxon>unclassified sequences</taxon>
        <taxon>metagenomes</taxon>
        <taxon>ecological metagenomes</taxon>
    </lineage>
</organism>
<evidence type="ECO:0000313" key="1">
    <source>
        <dbReference type="EMBL" id="MPL61846.1"/>
    </source>
</evidence>
<reference evidence="1" key="1">
    <citation type="submission" date="2019-08" db="EMBL/GenBank/DDBJ databases">
        <authorList>
            <person name="Kucharzyk K."/>
            <person name="Murdoch R.W."/>
            <person name="Higgins S."/>
            <person name="Loffler F."/>
        </authorList>
    </citation>
    <scope>NUCLEOTIDE SEQUENCE</scope>
</reference>
<accession>A0A644T4J5</accession>
<protein>
    <submittedName>
        <fullName evidence="1">Uncharacterized protein</fullName>
    </submittedName>
</protein>
<proteinExistence type="predicted"/>
<dbReference type="EMBL" id="VSSQ01000016">
    <property type="protein sequence ID" value="MPL61846.1"/>
    <property type="molecule type" value="Genomic_DNA"/>
</dbReference>
<comment type="caution">
    <text evidence="1">The sequence shown here is derived from an EMBL/GenBank/DDBJ whole genome shotgun (WGS) entry which is preliminary data.</text>
</comment>
<dbReference type="AlphaFoldDB" id="A0A644T4J5"/>